<gene>
    <name evidence="2" type="ORF">HBJ55_11750</name>
</gene>
<dbReference type="Pfam" id="PF13619">
    <property type="entry name" value="KTSC"/>
    <property type="match status" value="1"/>
</dbReference>
<evidence type="ECO:0000313" key="3">
    <source>
        <dbReference type="Proteomes" id="UP001318321"/>
    </source>
</evidence>
<dbReference type="InterPro" id="IPR025309">
    <property type="entry name" value="KTSC_dom"/>
</dbReference>
<protein>
    <submittedName>
        <fullName evidence="2">KTSC domain-containing protein</fullName>
    </submittedName>
</protein>
<evidence type="ECO:0000259" key="1">
    <source>
        <dbReference type="Pfam" id="PF13619"/>
    </source>
</evidence>
<evidence type="ECO:0000313" key="2">
    <source>
        <dbReference type="EMBL" id="NIC06103.1"/>
    </source>
</evidence>
<proteinExistence type="predicted"/>
<keyword evidence="3" id="KW-1185">Reference proteome</keyword>
<feature type="domain" description="KTSC" evidence="1">
    <location>
        <begin position="10"/>
        <end position="67"/>
    </location>
</feature>
<reference evidence="2 3" key="1">
    <citation type="submission" date="2020-03" db="EMBL/GenBank/DDBJ databases">
        <title>Identification of Halomonas strains.</title>
        <authorList>
            <person name="Xiao Z."/>
            <person name="Dong F."/>
            <person name="Wang Z."/>
            <person name="Zhao J.-Y."/>
        </authorList>
    </citation>
    <scope>NUCLEOTIDE SEQUENCE [LARGE SCALE GENOMIC DNA]</scope>
    <source>
        <strain evidence="2 3">DX6</strain>
    </source>
</reference>
<sequence length="69" mass="7816">MSTLEMIQVSSSAILAVGYDAVTRRMKITFAEGKTYDFCGVPEGIFKGLLHAGSKGRYYNDHIRYRYQC</sequence>
<comment type="caution">
    <text evidence="2">The sequence shown here is derived from an EMBL/GenBank/DDBJ whole genome shotgun (WGS) entry which is preliminary data.</text>
</comment>
<organism evidence="2 3">
    <name type="scientific">Billgrantia bachuensis</name>
    <dbReference type="NCBI Taxonomy" id="2717286"/>
    <lineage>
        <taxon>Bacteria</taxon>
        <taxon>Pseudomonadati</taxon>
        <taxon>Pseudomonadota</taxon>
        <taxon>Gammaproteobacteria</taxon>
        <taxon>Oceanospirillales</taxon>
        <taxon>Halomonadaceae</taxon>
        <taxon>Billgrantia</taxon>
    </lineage>
</organism>
<name>A0ABX0PV94_9GAMM</name>
<dbReference type="EMBL" id="JAAQTO010000029">
    <property type="protein sequence ID" value="NIC06103.1"/>
    <property type="molecule type" value="Genomic_DNA"/>
</dbReference>
<accession>A0ABX0PV94</accession>
<dbReference type="Proteomes" id="UP001318321">
    <property type="component" value="Unassembled WGS sequence"/>
</dbReference>